<evidence type="ECO:0000256" key="1">
    <source>
        <dbReference type="ARBA" id="ARBA00004613"/>
    </source>
</evidence>
<dbReference type="EMBL" id="PKMF04000215">
    <property type="protein sequence ID" value="KAK7842781.1"/>
    <property type="molecule type" value="Genomic_DNA"/>
</dbReference>
<keyword evidence="4 8" id="KW-0732">Signal</keyword>
<comment type="similarity">
    <text evidence="2">Belongs to the 'GDSL' lipolytic enzyme family.</text>
</comment>
<evidence type="ECO:0000256" key="7">
    <source>
        <dbReference type="ARBA" id="ARBA00023098"/>
    </source>
</evidence>
<keyword evidence="6" id="KW-0442">Lipid degradation</keyword>
<dbReference type="Proteomes" id="UP000237347">
    <property type="component" value="Unassembled WGS sequence"/>
</dbReference>
<dbReference type="GO" id="GO:0005576">
    <property type="term" value="C:extracellular region"/>
    <property type="evidence" value="ECO:0007669"/>
    <property type="project" value="UniProtKB-SubCell"/>
</dbReference>
<protein>
    <submittedName>
        <fullName evidence="9">Gdsl esterase/lipase</fullName>
    </submittedName>
</protein>
<keyword evidence="5" id="KW-0378">Hydrolase</keyword>
<feature type="chain" id="PRO_5043620407" evidence="8">
    <location>
        <begin position="26"/>
        <end position="373"/>
    </location>
</feature>
<dbReference type="Pfam" id="PF00657">
    <property type="entry name" value="Lipase_GDSL"/>
    <property type="match status" value="2"/>
</dbReference>
<dbReference type="PANTHER" id="PTHR45650:SF43">
    <property type="entry name" value="GDSL ESTERASE_LIPASE 7-LIKE"/>
    <property type="match status" value="1"/>
</dbReference>
<evidence type="ECO:0000313" key="10">
    <source>
        <dbReference type="Proteomes" id="UP000237347"/>
    </source>
</evidence>
<keyword evidence="10" id="KW-1185">Reference proteome</keyword>
<feature type="signal peptide" evidence="8">
    <location>
        <begin position="1"/>
        <end position="25"/>
    </location>
</feature>
<proteinExistence type="inferred from homology"/>
<organism evidence="9 10">
    <name type="scientific">Quercus suber</name>
    <name type="common">Cork oak</name>
    <dbReference type="NCBI Taxonomy" id="58331"/>
    <lineage>
        <taxon>Eukaryota</taxon>
        <taxon>Viridiplantae</taxon>
        <taxon>Streptophyta</taxon>
        <taxon>Embryophyta</taxon>
        <taxon>Tracheophyta</taxon>
        <taxon>Spermatophyta</taxon>
        <taxon>Magnoliopsida</taxon>
        <taxon>eudicotyledons</taxon>
        <taxon>Gunneridae</taxon>
        <taxon>Pentapetalae</taxon>
        <taxon>rosids</taxon>
        <taxon>fabids</taxon>
        <taxon>Fagales</taxon>
        <taxon>Fagaceae</taxon>
        <taxon>Quercus</taxon>
    </lineage>
</organism>
<dbReference type="GO" id="GO:0016788">
    <property type="term" value="F:hydrolase activity, acting on ester bonds"/>
    <property type="evidence" value="ECO:0007669"/>
    <property type="project" value="InterPro"/>
</dbReference>
<keyword evidence="3" id="KW-0964">Secreted</keyword>
<evidence type="ECO:0000256" key="5">
    <source>
        <dbReference type="ARBA" id="ARBA00022801"/>
    </source>
</evidence>
<dbReference type="InterPro" id="IPR001087">
    <property type="entry name" value="GDSL"/>
</dbReference>
<accession>A0AAW0KXQ0</accession>
<evidence type="ECO:0000313" key="9">
    <source>
        <dbReference type="EMBL" id="KAK7842781.1"/>
    </source>
</evidence>
<dbReference type="InterPro" id="IPR051238">
    <property type="entry name" value="GDSL_esterase/lipase"/>
</dbReference>
<dbReference type="GO" id="GO:0016042">
    <property type="term" value="P:lipid catabolic process"/>
    <property type="evidence" value="ECO:0007669"/>
    <property type="project" value="UniProtKB-KW"/>
</dbReference>
<comment type="subcellular location">
    <subcellularLocation>
        <location evidence="1">Secreted</location>
    </subcellularLocation>
</comment>
<dbReference type="InterPro" id="IPR036514">
    <property type="entry name" value="SGNH_hydro_sf"/>
</dbReference>
<evidence type="ECO:0000256" key="6">
    <source>
        <dbReference type="ARBA" id="ARBA00022963"/>
    </source>
</evidence>
<evidence type="ECO:0000256" key="3">
    <source>
        <dbReference type="ARBA" id="ARBA00022525"/>
    </source>
</evidence>
<sequence length="373" mass="41789">MGRTFIFMHFVVVCLFFFCIVESEAKQPLAPALYVFGDSFVASGNDNILNTDAKANYAPYGIDFPNGTTGRVTNGLTLADFYAQWLGLQVPPPYLLFNQTEKHTEGFNYASGPAGIRPETSTVDHGVFLSMDKQVELFKKTAQEYLPTLFGARKFLVFEIDAMGCEPAFYEKQKNECSDKLTSYISTYNHKLEVELQNLAKTVRGAIFALAKRYQLMYDLVANPTRYGARKFLVFEIDAMGCEPAFYEKQKNECSDKLTSYISTYNHKLEVELQNLAKTVRGAIFALAKRYQLMYDLVANPTRYGLKDSLNPCCSVSQSGLCVPNQAPCQDRKSQVFFDAIHPTEAVYSIIASQCFNGTALCGSLNIQELVSK</sequence>
<dbReference type="Gene3D" id="3.40.50.1110">
    <property type="entry name" value="SGNH hydrolase"/>
    <property type="match status" value="3"/>
</dbReference>
<dbReference type="PANTHER" id="PTHR45650">
    <property type="entry name" value="GDSL-LIKE LIPASE/ACYLHYDROLASE-RELATED"/>
    <property type="match status" value="1"/>
</dbReference>
<comment type="caution">
    <text evidence="9">The sequence shown here is derived from an EMBL/GenBank/DDBJ whole genome shotgun (WGS) entry which is preliminary data.</text>
</comment>
<evidence type="ECO:0000256" key="4">
    <source>
        <dbReference type="ARBA" id="ARBA00022729"/>
    </source>
</evidence>
<name>A0AAW0KXQ0_QUESU</name>
<dbReference type="AlphaFoldDB" id="A0AAW0KXQ0"/>
<reference evidence="9 10" key="1">
    <citation type="journal article" date="2018" name="Sci. Data">
        <title>The draft genome sequence of cork oak.</title>
        <authorList>
            <person name="Ramos A.M."/>
            <person name="Usie A."/>
            <person name="Barbosa P."/>
            <person name="Barros P.M."/>
            <person name="Capote T."/>
            <person name="Chaves I."/>
            <person name="Simoes F."/>
            <person name="Abreu I."/>
            <person name="Carrasquinho I."/>
            <person name="Faro C."/>
            <person name="Guimaraes J.B."/>
            <person name="Mendonca D."/>
            <person name="Nobrega F."/>
            <person name="Rodrigues L."/>
            <person name="Saibo N.J.M."/>
            <person name="Varela M.C."/>
            <person name="Egas C."/>
            <person name="Matos J."/>
            <person name="Miguel C.M."/>
            <person name="Oliveira M.M."/>
            <person name="Ricardo C.P."/>
            <person name="Goncalves S."/>
        </authorList>
    </citation>
    <scope>NUCLEOTIDE SEQUENCE [LARGE SCALE GENOMIC DNA]</scope>
    <source>
        <strain evidence="10">cv. HL8</strain>
    </source>
</reference>
<evidence type="ECO:0000256" key="2">
    <source>
        <dbReference type="ARBA" id="ARBA00008668"/>
    </source>
</evidence>
<evidence type="ECO:0000256" key="8">
    <source>
        <dbReference type="SAM" id="SignalP"/>
    </source>
</evidence>
<keyword evidence="7" id="KW-0443">Lipid metabolism</keyword>
<gene>
    <name evidence="9" type="ORF">CFP56_013414</name>
</gene>